<proteinExistence type="predicted"/>
<dbReference type="AlphaFoldDB" id="A0A9N9K9B8"/>
<organism evidence="1 2">
    <name type="scientific">Dentiscutata erythropus</name>
    <dbReference type="NCBI Taxonomy" id="1348616"/>
    <lineage>
        <taxon>Eukaryota</taxon>
        <taxon>Fungi</taxon>
        <taxon>Fungi incertae sedis</taxon>
        <taxon>Mucoromycota</taxon>
        <taxon>Glomeromycotina</taxon>
        <taxon>Glomeromycetes</taxon>
        <taxon>Diversisporales</taxon>
        <taxon>Gigasporaceae</taxon>
        <taxon>Dentiscutata</taxon>
    </lineage>
</organism>
<comment type="caution">
    <text evidence="1">The sequence shown here is derived from an EMBL/GenBank/DDBJ whole genome shotgun (WGS) entry which is preliminary data.</text>
</comment>
<sequence length="68" mass="7963">NECSKSKTKNGSARIIQSVWRRFKEREPSNARLVWLSLPNDNIPDDKKFLDLTSCKVKNPQTRDQFNL</sequence>
<evidence type="ECO:0000313" key="2">
    <source>
        <dbReference type="Proteomes" id="UP000789405"/>
    </source>
</evidence>
<feature type="non-terminal residue" evidence="1">
    <location>
        <position position="68"/>
    </location>
</feature>
<feature type="non-terminal residue" evidence="1">
    <location>
        <position position="1"/>
    </location>
</feature>
<evidence type="ECO:0000313" key="1">
    <source>
        <dbReference type="EMBL" id="CAG8816560.1"/>
    </source>
</evidence>
<protein>
    <submittedName>
        <fullName evidence="1">26520_t:CDS:1</fullName>
    </submittedName>
</protein>
<dbReference type="OrthoDB" id="2443106at2759"/>
<keyword evidence="2" id="KW-1185">Reference proteome</keyword>
<name>A0A9N9K9B8_9GLOM</name>
<reference evidence="1" key="1">
    <citation type="submission" date="2021-06" db="EMBL/GenBank/DDBJ databases">
        <authorList>
            <person name="Kallberg Y."/>
            <person name="Tangrot J."/>
            <person name="Rosling A."/>
        </authorList>
    </citation>
    <scope>NUCLEOTIDE SEQUENCE</scope>
    <source>
        <strain evidence="1">MA453B</strain>
    </source>
</reference>
<dbReference type="EMBL" id="CAJVPY010054070">
    <property type="protein sequence ID" value="CAG8816560.1"/>
    <property type="molecule type" value="Genomic_DNA"/>
</dbReference>
<gene>
    <name evidence="1" type="ORF">DERYTH_LOCUS26297</name>
</gene>
<dbReference type="Proteomes" id="UP000789405">
    <property type="component" value="Unassembled WGS sequence"/>
</dbReference>
<accession>A0A9N9K9B8</accession>